<evidence type="ECO:0000313" key="3">
    <source>
        <dbReference type="Proteomes" id="UP001595616"/>
    </source>
</evidence>
<dbReference type="RefSeq" id="WP_379837737.1">
    <property type="nucleotide sequence ID" value="NZ_JBHRYQ010000001.1"/>
</dbReference>
<evidence type="ECO:0000313" key="2">
    <source>
        <dbReference type="EMBL" id="MFC3811065.1"/>
    </source>
</evidence>
<proteinExistence type="predicted"/>
<gene>
    <name evidence="2" type="ORF">ACFOOI_10400</name>
</gene>
<name>A0ABV7YVL5_9BACT</name>
<protein>
    <submittedName>
        <fullName evidence="2">DUF58 domain-containing protein</fullName>
    </submittedName>
</protein>
<dbReference type="PANTHER" id="PTHR33608">
    <property type="entry name" value="BLL2464 PROTEIN"/>
    <property type="match status" value="1"/>
</dbReference>
<dbReference type="PANTHER" id="PTHR33608:SF7">
    <property type="entry name" value="DUF58 DOMAIN-CONTAINING PROTEIN"/>
    <property type="match status" value="1"/>
</dbReference>
<dbReference type="InterPro" id="IPR002881">
    <property type="entry name" value="DUF58"/>
</dbReference>
<organism evidence="2 3">
    <name type="scientific">Lacihabitans lacunae</name>
    <dbReference type="NCBI Taxonomy" id="1028214"/>
    <lineage>
        <taxon>Bacteria</taxon>
        <taxon>Pseudomonadati</taxon>
        <taxon>Bacteroidota</taxon>
        <taxon>Cytophagia</taxon>
        <taxon>Cytophagales</taxon>
        <taxon>Leadbetterellaceae</taxon>
        <taxon>Lacihabitans</taxon>
    </lineage>
</organism>
<comment type="caution">
    <text evidence="2">The sequence shown here is derived from an EMBL/GenBank/DDBJ whole genome shotgun (WGS) entry which is preliminary data.</text>
</comment>
<keyword evidence="3" id="KW-1185">Reference proteome</keyword>
<accession>A0ABV7YVL5</accession>
<feature type="domain" description="DUF58" evidence="1">
    <location>
        <begin position="43"/>
        <end position="245"/>
    </location>
</feature>
<reference evidence="3" key="1">
    <citation type="journal article" date="2019" name="Int. J. Syst. Evol. Microbiol.">
        <title>The Global Catalogue of Microorganisms (GCM) 10K type strain sequencing project: providing services to taxonomists for standard genome sequencing and annotation.</title>
        <authorList>
            <consortium name="The Broad Institute Genomics Platform"/>
            <consortium name="The Broad Institute Genome Sequencing Center for Infectious Disease"/>
            <person name="Wu L."/>
            <person name="Ma J."/>
        </authorList>
    </citation>
    <scope>NUCLEOTIDE SEQUENCE [LARGE SCALE GENOMIC DNA]</scope>
    <source>
        <strain evidence="3">CECT 7956</strain>
    </source>
</reference>
<sequence length="286" mass="32644">MSLAKDLIKVKNLQIASKLVSEQVTLGLHTSKRSGLGVEFEQYKHYTPGDDPSKIDWKLYARTNKHQVKISATESTLLLNFVLDLSGSMNYTENGVVRLDYAKILLASIAYLGYKQGDFMNLFGLKNSKLEPLALQGKQTFQRILYTLENAKASGPLRFETLPDFGGKQKELLIWATDFLQIDEEMLQLIKKWAKPGKEILIFQILGENEVNLNLKGMKRFVDLETGKSVELDAESIRKEYQQNISAYIENIEKELLIPHVHLQKCMLNQPIAEVIKEALKKVKWN</sequence>
<dbReference type="Pfam" id="PF01882">
    <property type="entry name" value="DUF58"/>
    <property type="match status" value="1"/>
</dbReference>
<evidence type="ECO:0000259" key="1">
    <source>
        <dbReference type="Pfam" id="PF01882"/>
    </source>
</evidence>
<dbReference type="EMBL" id="JBHRYQ010000001">
    <property type="protein sequence ID" value="MFC3811065.1"/>
    <property type="molecule type" value="Genomic_DNA"/>
</dbReference>
<dbReference type="Proteomes" id="UP001595616">
    <property type="component" value="Unassembled WGS sequence"/>
</dbReference>